<dbReference type="Proteomes" id="UP000694941">
    <property type="component" value="Unplaced"/>
</dbReference>
<feature type="repeat" description="Filamin" evidence="3">
    <location>
        <begin position="432"/>
        <end position="517"/>
    </location>
</feature>
<dbReference type="Pfam" id="PF00630">
    <property type="entry name" value="Filamin"/>
    <property type="match status" value="9"/>
</dbReference>
<dbReference type="Gene3D" id="2.60.40.10">
    <property type="entry name" value="Immunoglobulins"/>
    <property type="match status" value="9"/>
</dbReference>
<feature type="repeat" description="Filamin" evidence="3">
    <location>
        <begin position="1"/>
        <end position="51"/>
    </location>
</feature>
<protein>
    <submittedName>
        <fullName evidence="5">Filamin-A-like</fullName>
    </submittedName>
</protein>
<dbReference type="InterPro" id="IPR001298">
    <property type="entry name" value="Filamin/ABP280_rpt"/>
</dbReference>
<dbReference type="InterPro" id="IPR017868">
    <property type="entry name" value="Filamin/ABP280_repeat-like"/>
</dbReference>
<dbReference type="InterPro" id="IPR014756">
    <property type="entry name" value="Ig_E-set"/>
</dbReference>
<name>A0ABM1T8P5_LIMPO</name>
<dbReference type="SUPFAM" id="SSF81296">
    <property type="entry name" value="E set domains"/>
    <property type="match status" value="9"/>
</dbReference>
<dbReference type="PANTHER" id="PTHR38537">
    <property type="entry name" value="JITTERBUG, ISOFORM N"/>
    <property type="match status" value="1"/>
</dbReference>
<keyword evidence="2" id="KW-0677">Repeat</keyword>
<dbReference type="InterPro" id="IPR044801">
    <property type="entry name" value="Filamin"/>
</dbReference>
<feature type="repeat" description="Filamin" evidence="3">
    <location>
        <begin position="322"/>
        <end position="422"/>
    </location>
</feature>
<dbReference type="PANTHER" id="PTHR38537:SF8">
    <property type="entry name" value="FILAMIN-A"/>
    <property type="match status" value="1"/>
</dbReference>
<feature type="repeat" description="Filamin" evidence="3">
    <location>
        <begin position="51"/>
        <end position="143"/>
    </location>
</feature>
<feature type="repeat" description="Filamin" evidence="3">
    <location>
        <begin position="232"/>
        <end position="324"/>
    </location>
</feature>
<sequence length="835" mass="90897">MPSGQLNKPSIIDNHDGTVSFKYEPKEEGMHELYIKYNDEQIQGSPFKFHVDAVTSGNVTAYGPGLTYGVAGEPCNFTIYTKGAGADGLSVAVEGPSKAEISCHDHKDGTVSVSYIPTAPGEYKILVKFANVNITGSPFTATITGEGRKRNQISVDHSSEVSLKIQETDIKNLNASIVAPSKMEEPCFLKKLHDGHLGISFTPRETGQHKVHVTRQGKPIHGSPFKIDVLEKEVGDASNVKVSGVGIKESKTHQNNEIMIDTRNAGYGGLSLSIEGPSKAEISYNDNEDGTLKVLYKPTEPGYYVINLKFADNHVPGSPFTIKVTGPGSNVQRESITKQRDALPITDVGSECKLSVKLPGTNAFDMAATVTSPSGETEDAEILDLDDCLYAIHFEPKEVGVHTICVRHKNIHIPGSPFQFTVGPFIDSGYHRVHAGGLGLVRGSVSVPAEFNIWTREAGVGSLSLSIEGPSKAEMNFTDRKDGSCYVSYIVKEPGDYHVGIKFNDQHIPDSPYKVYIMPPPSEEAKNIELGSISEESFQVNKPLAFTVHMNGARGLLDGKVISPSGNEDDCFVVPIDDEQWALRFIPKENGIHQVHIYHNDAHIPDSPFSVRIGKDNDDPASVISYGNGLKECKTGTKTDFTVNTCKAGVGNLAVTIDGPSKVSMDCVEVEEGYKVRYTPLAPGDYFIIVKYNGYHIVGSPFRVRCTGPPVADCGEHETSSIIVETAIKQESQKVDGLPRFHSNASKVTSKGMGLKKAYFHKQNTFSVNCGDAGNNLLYVSMYGPKGPSEEIFVKHLGYNLYQVNYVLKDKGDHILIVKWGDEHIPGSPFRVEAS</sequence>
<evidence type="ECO:0000256" key="2">
    <source>
        <dbReference type="ARBA" id="ARBA00022737"/>
    </source>
</evidence>
<comment type="similarity">
    <text evidence="1">Belongs to the filamin family.</text>
</comment>
<gene>
    <name evidence="5" type="primary">LOC106468205</name>
</gene>
<proteinExistence type="inferred from homology"/>
<evidence type="ECO:0000256" key="3">
    <source>
        <dbReference type="PROSITE-ProRule" id="PRU00087"/>
    </source>
</evidence>
<feature type="repeat" description="Filamin" evidence="3">
    <location>
        <begin position="141"/>
        <end position="229"/>
    </location>
</feature>
<keyword evidence="4" id="KW-1185">Reference proteome</keyword>
<reference evidence="5" key="1">
    <citation type="submission" date="2025-08" db="UniProtKB">
        <authorList>
            <consortium name="RefSeq"/>
        </authorList>
    </citation>
    <scope>IDENTIFICATION</scope>
    <source>
        <tissue evidence="5">Muscle</tissue>
    </source>
</reference>
<evidence type="ECO:0000313" key="5">
    <source>
        <dbReference type="RefSeq" id="XP_022252251.1"/>
    </source>
</evidence>
<organism evidence="4 5">
    <name type="scientific">Limulus polyphemus</name>
    <name type="common">Atlantic horseshoe crab</name>
    <dbReference type="NCBI Taxonomy" id="6850"/>
    <lineage>
        <taxon>Eukaryota</taxon>
        <taxon>Metazoa</taxon>
        <taxon>Ecdysozoa</taxon>
        <taxon>Arthropoda</taxon>
        <taxon>Chelicerata</taxon>
        <taxon>Merostomata</taxon>
        <taxon>Xiphosura</taxon>
        <taxon>Limulidae</taxon>
        <taxon>Limulus</taxon>
    </lineage>
</organism>
<feature type="repeat" description="Filamin" evidence="3">
    <location>
        <begin position="520"/>
        <end position="613"/>
    </location>
</feature>
<evidence type="ECO:0000313" key="4">
    <source>
        <dbReference type="Proteomes" id="UP000694941"/>
    </source>
</evidence>
<dbReference type="SMART" id="SM00557">
    <property type="entry name" value="IG_FLMN"/>
    <property type="match status" value="9"/>
</dbReference>
<feature type="repeat" description="Filamin" evidence="3">
    <location>
        <begin position="740"/>
        <end position="834"/>
    </location>
</feature>
<dbReference type="InterPro" id="IPR013783">
    <property type="entry name" value="Ig-like_fold"/>
</dbReference>
<dbReference type="RefSeq" id="XP_022252251.1">
    <property type="nucleotide sequence ID" value="XM_022396543.1"/>
</dbReference>
<dbReference type="PROSITE" id="PS50194">
    <property type="entry name" value="FILAMIN_REPEAT"/>
    <property type="match status" value="9"/>
</dbReference>
<feature type="repeat" description="Filamin" evidence="3">
    <location>
        <begin position="615"/>
        <end position="706"/>
    </location>
</feature>
<accession>A0ABM1T8P5</accession>
<evidence type="ECO:0000256" key="1">
    <source>
        <dbReference type="ARBA" id="ARBA00009238"/>
    </source>
</evidence>
<dbReference type="GeneID" id="106468205"/>